<dbReference type="EMBL" id="KI925454">
    <property type="protein sequence ID" value="ETW87718.1"/>
    <property type="molecule type" value="Genomic_DNA"/>
</dbReference>
<dbReference type="OrthoDB" id="3352450at2759"/>
<reference evidence="2 3" key="1">
    <citation type="journal article" date="2012" name="New Phytol.">
        <title>Insight into trade-off between wood decay and parasitism from the genome of a fungal forest pathogen.</title>
        <authorList>
            <person name="Olson A."/>
            <person name="Aerts A."/>
            <person name="Asiegbu F."/>
            <person name="Belbahri L."/>
            <person name="Bouzid O."/>
            <person name="Broberg A."/>
            <person name="Canback B."/>
            <person name="Coutinho P.M."/>
            <person name="Cullen D."/>
            <person name="Dalman K."/>
            <person name="Deflorio G."/>
            <person name="van Diepen L.T."/>
            <person name="Dunand C."/>
            <person name="Duplessis S."/>
            <person name="Durling M."/>
            <person name="Gonthier P."/>
            <person name="Grimwood J."/>
            <person name="Fossdal C.G."/>
            <person name="Hansson D."/>
            <person name="Henrissat B."/>
            <person name="Hietala A."/>
            <person name="Himmelstrand K."/>
            <person name="Hoffmeister D."/>
            <person name="Hogberg N."/>
            <person name="James T.Y."/>
            <person name="Karlsson M."/>
            <person name="Kohler A."/>
            <person name="Kues U."/>
            <person name="Lee Y.H."/>
            <person name="Lin Y.C."/>
            <person name="Lind M."/>
            <person name="Lindquist E."/>
            <person name="Lombard V."/>
            <person name="Lucas S."/>
            <person name="Lunden K."/>
            <person name="Morin E."/>
            <person name="Murat C."/>
            <person name="Park J."/>
            <person name="Raffaello T."/>
            <person name="Rouze P."/>
            <person name="Salamov A."/>
            <person name="Schmutz J."/>
            <person name="Solheim H."/>
            <person name="Stahlberg J."/>
            <person name="Velez H."/>
            <person name="de Vries R.P."/>
            <person name="Wiebenga A."/>
            <person name="Woodward S."/>
            <person name="Yakovlev I."/>
            <person name="Garbelotto M."/>
            <person name="Martin F."/>
            <person name="Grigoriev I.V."/>
            <person name="Stenlid J."/>
        </authorList>
    </citation>
    <scope>NUCLEOTIDE SEQUENCE [LARGE SCALE GENOMIC DNA]</scope>
    <source>
        <strain evidence="2 3">TC 32-1</strain>
    </source>
</reference>
<dbReference type="InParanoid" id="W4KPE9"/>
<sequence>MRRNPDDLTDGKSQGVKLETKSFNYECATGNIRAAEISVALSSLPGQLILEAEFQRSVPNRIKQPTFSIERVCEILWDLGMPQGFSVLGASARVCLDLDEKVLRPEKQAPLVRCIMMSKSQNHLDAVGSFLFRAAIVGRKMDENAWRRGRARTQLDARSHEVTQCDATRRGLSHSQSLGSSRSKLPAASMSAQPGFPSTSNLPADAVARATTVITCPSEPLEARSKGWRFCRSNSRLAWRFATSFLANPVSAPFTLTPVAIIGTRIGLNRNKAIVAGLATGILAGYEFTQGFLASNMSILRAEVAALEKRSDTEKALRVFVARAERSPVGAFCSDHSFHFKGGFPLQFHDGSWSLALNLFLASNAHRASVVFSGSDSMPPRLGRKDAIPAAFGQTGLRFFDHSPAFVSQDGKTDAVNASSRAKSKHPWRSAFETL</sequence>
<gene>
    <name evidence="2" type="ORF">HETIRDRAFT_424419</name>
</gene>
<protein>
    <submittedName>
        <fullName evidence="2">Uncharacterized protein</fullName>
    </submittedName>
</protein>
<organism evidence="2 3">
    <name type="scientific">Heterobasidion irregulare (strain TC 32-1)</name>
    <dbReference type="NCBI Taxonomy" id="747525"/>
    <lineage>
        <taxon>Eukaryota</taxon>
        <taxon>Fungi</taxon>
        <taxon>Dikarya</taxon>
        <taxon>Basidiomycota</taxon>
        <taxon>Agaricomycotina</taxon>
        <taxon>Agaricomycetes</taxon>
        <taxon>Russulales</taxon>
        <taxon>Bondarzewiaceae</taxon>
        <taxon>Heterobasidion</taxon>
        <taxon>Heterobasidion annosum species complex</taxon>
    </lineage>
</organism>
<dbReference type="HOGENOM" id="CLU_630146_0_0_1"/>
<evidence type="ECO:0000313" key="2">
    <source>
        <dbReference type="EMBL" id="ETW87718.1"/>
    </source>
</evidence>
<dbReference type="RefSeq" id="XP_009541585.1">
    <property type="nucleotide sequence ID" value="XM_009543290.1"/>
</dbReference>
<name>W4KPE9_HETIT</name>
<keyword evidence="3" id="KW-1185">Reference proteome</keyword>
<dbReference type="Proteomes" id="UP000030671">
    <property type="component" value="Unassembled WGS sequence"/>
</dbReference>
<feature type="compositionally biased region" description="Low complexity" evidence="1">
    <location>
        <begin position="173"/>
        <end position="183"/>
    </location>
</feature>
<feature type="region of interest" description="Disordered" evidence="1">
    <location>
        <begin position="165"/>
        <end position="196"/>
    </location>
</feature>
<dbReference type="AlphaFoldDB" id="W4KPE9"/>
<evidence type="ECO:0000256" key="1">
    <source>
        <dbReference type="SAM" id="MobiDB-lite"/>
    </source>
</evidence>
<evidence type="ECO:0000313" key="3">
    <source>
        <dbReference type="Proteomes" id="UP000030671"/>
    </source>
</evidence>
<dbReference type="KEGG" id="hir:HETIRDRAFT_424419"/>
<proteinExistence type="predicted"/>
<dbReference type="GeneID" id="20673962"/>
<accession>W4KPE9</accession>